<evidence type="ECO:0000256" key="1">
    <source>
        <dbReference type="ARBA" id="ARBA00004141"/>
    </source>
</evidence>
<feature type="transmembrane region" description="Helical" evidence="7">
    <location>
        <begin position="167"/>
        <end position="189"/>
    </location>
</feature>
<comment type="similarity">
    <text evidence="2">Belongs to the bacterial sugar transferase family.</text>
</comment>
<feature type="transmembrane region" description="Helical" evidence="7">
    <location>
        <begin position="32"/>
        <end position="57"/>
    </location>
</feature>
<feature type="transmembrane region" description="Helical" evidence="7">
    <location>
        <begin position="136"/>
        <end position="155"/>
    </location>
</feature>
<evidence type="ECO:0000259" key="8">
    <source>
        <dbReference type="Pfam" id="PF02397"/>
    </source>
</evidence>
<dbReference type="PANTHER" id="PTHR30576:SF0">
    <property type="entry name" value="UNDECAPRENYL-PHOSPHATE N-ACETYLGALACTOSAMINYL 1-PHOSPHATE TRANSFERASE-RELATED"/>
    <property type="match status" value="1"/>
</dbReference>
<keyword evidence="4 7" id="KW-0812">Transmembrane</keyword>
<accession>A0A0A7KIW5</accession>
<dbReference type="STRING" id="1182571.QR90_15315"/>
<dbReference type="GO" id="GO:0000271">
    <property type="term" value="P:polysaccharide biosynthetic process"/>
    <property type="evidence" value="ECO:0007669"/>
    <property type="project" value="InterPro"/>
</dbReference>
<evidence type="ECO:0000256" key="7">
    <source>
        <dbReference type="SAM" id="Phobius"/>
    </source>
</evidence>
<gene>
    <name evidence="9" type="ORF">QR90_15315</name>
</gene>
<name>A0A0A7KIW5_9DEIO</name>
<dbReference type="PANTHER" id="PTHR30576">
    <property type="entry name" value="COLANIC BIOSYNTHESIS UDP-GLUCOSE LIPID CARRIER TRANSFERASE"/>
    <property type="match status" value="1"/>
</dbReference>
<evidence type="ECO:0000256" key="6">
    <source>
        <dbReference type="ARBA" id="ARBA00023136"/>
    </source>
</evidence>
<proteinExistence type="inferred from homology"/>
<evidence type="ECO:0000256" key="3">
    <source>
        <dbReference type="ARBA" id="ARBA00022679"/>
    </source>
</evidence>
<dbReference type="HOGENOM" id="CLU_024920_3_5_0"/>
<dbReference type="InterPro" id="IPR003362">
    <property type="entry name" value="Bact_transf"/>
</dbReference>
<evidence type="ECO:0000256" key="5">
    <source>
        <dbReference type="ARBA" id="ARBA00022989"/>
    </source>
</evidence>
<dbReference type="AlphaFoldDB" id="A0A0A7KIW5"/>
<evidence type="ECO:0000256" key="2">
    <source>
        <dbReference type="ARBA" id="ARBA00006464"/>
    </source>
</evidence>
<evidence type="ECO:0000313" key="10">
    <source>
        <dbReference type="Proteomes" id="UP000030634"/>
    </source>
</evidence>
<comment type="subcellular location">
    <subcellularLocation>
        <location evidence="1">Membrane</location>
        <topology evidence="1">Multi-pass membrane protein</topology>
    </subcellularLocation>
</comment>
<dbReference type="SUPFAM" id="SSF51735">
    <property type="entry name" value="NAD(P)-binding Rossmann-fold domains"/>
    <property type="match status" value="1"/>
</dbReference>
<dbReference type="InterPro" id="IPR036291">
    <property type="entry name" value="NAD(P)-bd_dom_sf"/>
</dbReference>
<feature type="transmembrane region" description="Helical" evidence="7">
    <location>
        <begin position="209"/>
        <end position="228"/>
    </location>
</feature>
<keyword evidence="6 7" id="KW-0472">Membrane</keyword>
<dbReference type="Gene3D" id="3.40.50.720">
    <property type="entry name" value="NAD(P)-binding Rossmann-like Domain"/>
    <property type="match status" value="1"/>
</dbReference>
<reference evidence="10" key="1">
    <citation type="submission" date="2014-11" db="EMBL/GenBank/DDBJ databases">
        <title>Hymenobacter sp. DG25B genome submission.</title>
        <authorList>
            <person name="Jung H.-Y."/>
            <person name="Kim M.K."/>
            <person name="Srinivasan S."/>
            <person name="Lim S."/>
        </authorList>
    </citation>
    <scope>NUCLEOTIDE SEQUENCE [LARGE SCALE GENOMIC DNA]</scope>
    <source>
        <strain evidence="10">DY59</strain>
    </source>
</reference>
<dbReference type="EMBL" id="CP010028">
    <property type="protein sequence ID" value="AIZ46132.1"/>
    <property type="molecule type" value="Genomic_DNA"/>
</dbReference>
<feature type="transmembrane region" description="Helical" evidence="7">
    <location>
        <begin position="110"/>
        <end position="130"/>
    </location>
</feature>
<protein>
    <submittedName>
        <fullName evidence="9">UDP-phosphate galactose phosphotransferase</fullName>
    </submittedName>
</protein>
<dbReference type="GO" id="GO:0016780">
    <property type="term" value="F:phosphotransferase activity, for other substituted phosphate groups"/>
    <property type="evidence" value="ECO:0007669"/>
    <property type="project" value="TreeGrafter"/>
</dbReference>
<keyword evidence="3 9" id="KW-0808">Transferase</keyword>
<dbReference type="KEGG" id="dsw:QR90_15315"/>
<feature type="transmembrane region" description="Helical" evidence="7">
    <location>
        <begin position="77"/>
        <end position="98"/>
    </location>
</feature>
<dbReference type="InterPro" id="IPR017472">
    <property type="entry name" value="Undecaprenyl-P_galact_Ptfrase"/>
</dbReference>
<organism evidence="9 10">
    <name type="scientific">Deinococcus radiopugnans</name>
    <dbReference type="NCBI Taxonomy" id="57497"/>
    <lineage>
        <taxon>Bacteria</taxon>
        <taxon>Thermotogati</taxon>
        <taxon>Deinococcota</taxon>
        <taxon>Deinococci</taxon>
        <taxon>Deinococcales</taxon>
        <taxon>Deinococcaceae</taxon>
        <taxon>Deinococcus</taxon>
    </lineage>
</organism>
<dbReference type="Proteomes" id="UP000030634">
    <property type="component" value="Chromosome"/>
</dbReference>
<feature type="domain" description="Bacterial sugar transferase" evidence="8">
    <location>
        <begin position="304"/>
        <end position="496"/>
    </location>
</feature>
<evidence type="ECO:0000313" key="9">
    <source>
        <dbReference type="EMBL" id="AIZ46132.1"/>
    </source>
</evidence>
<keyword evidence="5 7" id="KW-1133">Transmembrane helix</keyword>
<evidence type="ECO:0000256" key="4">
    <source>
        <dbReference type="ARBA" id="ARBA00022692"/>
    </source>
</evidence>
<feature type="transmembrane region" description="Helical" evidence="7">
    <location>
        <begin position="309"/>
        <end position="332"/>
    </location>
</feature>
<dbReference type="Pfam" id="PF13727">
    <property type="entry name" value="CoA_binding_3"/>
    <property type="match status" value="1"/>
</dbReference>
<dbReference type="GO" id="GO:0005886">
    <property type="term" value="C:plasma membrane"/>
    <property type="evidence" value="ECO:0007669"/>
    <property type="project" value="InterPro"/>
</dbReference>
<dbReference type="NCBIfam" id="TIGR03022">
    <property type="entry name" value="WbaP_sugtrans"/>
    <property type="match status" value="1"/>
</dbReference>
<dbReference type="InterPro" id="IPR017475">
    <property type="entry name" value="EPS_sugar_tfrase"/>
</dbReference>
<sequence>MQAIRSTSSSSPSGSVSRGAVRLMLGRRLLNGAVLACGDLLALTLALLLASGLRVALLGDAPDGPWLAGGWFAGDGSVPGLIPFLWLVWVVGALLMRLLPGWGLAAPTELQRVTQLTALVFAAVTGVLFMTQQTDMVSRFSLAMGLILSWALVLVMRAAVKQIMLRAGLWGVPAVIYGAAVTGTLMVQALRENPTYGYQPTVILDDNPLFHGSAVLGVPVIGPVATSLRPLDQQAPVAVVAMPGLDRAQLVQMLEGPLAHYPKVIIVPDLFEVESLWVQANDFGGVLGLEVARNLLDPLAQVVKRAFDLMAVVLTAPVWLPVCALLAALIWLEDRTNPLFLQRRVGLNGQTFATWKFRTMVPDAEEVLRRKLEQDAELRLEWETHFKLRRDPRITRIGGLLRKTSLDELPQLVNVLLGHMSLVGPRPLPAYHQEQLSAPAQRLRILVRPGLTGLWQVSGRSEAGNLGMERWDPYYVRNWSIWLDLVILMRTVGVVLRGSGAY</sequence>
<dbReference type="Pfam" id="PF02397">
    <property type="entry name" value="Bac_transf"/>
    <property type="match status" value="1"/>
</dbReference>
<dbReference type="NCBIfam" id="TIGR03025">
    <property type="entry name" value="EPS_sugtrans"/>
    <property type="match status" value="1"/>
</dbReference>